<dbReference type="Proteomes" id="UP000188298">
    <property type="component" value="Chromosome"/>
</dbReference>
<proteinExistence type="predicted"/>
<dbReference type="RefSeq" id="WP_077388303.1">
    <property type="nucleotide sequence ID" value="NZ_CP019645.1"/>
</dbReference>
<dbReference type="KEGG" id="hbl:XJ32_02885"/>
<accession>A0A1Q2LFM9</accession>
<sequence length="114" mass="12819">MKRIEDLIHYLKAKKPKDKKQRIIQCIVGLSLGLPIAFMINKSGFESTCKKHIAIIQDKLDREAAGKASLECGTGALISSSWVCVSLKEEIKQEMEKNRIIGLEERLCSYLIGK</sequence>
<protein>
    <submittedName>
        <fullName evidence="2">Uncharacterized protein</fullName>
    </submittedName>
</protein>
<keyword evidence="1" id="KW-0472">Membrane</keyword>
<organism evidence="2 3">
    <name type="scientific">Helicobacter bilis</name>
    <dbReference type="NCBI Taxonomy" id="37372"/>
    <lineage>
        <taxon>Bacteria</taxon>
        <taxon>Pseudomonadati</taxon>
        <taxon>Campylobacterota</taxon>
        <taxon>Epsilonproteobacteria</taxon>
        <taxon>Campylobacterales</taxon>
        <taxon>Helicobacteraceae</taxon>
        <taxon>Helicobacter</taxon>
    </lineage>
</organism>
<evidence type="ECO:0000256" key="1">
    <source>
        <dbReference type="SAM" id="Phobius"/>
    </source>
</evidence>
<keyword evidence="1" id="KW-1133">Transmembrane helix</keyword>
<keyword evidence="1" id="KW-0812">Transmembrane</keyword>
<dbReference type="AlphaFoldDB" id="A0A1Q2LFM9"/>
<reference evidence="2 3" key="1">
    <citation type="submission" date="2017-02" db="EMBL/GenBank/DDBJ databases">
        <title>Whole genome sequencing of Helicobacter bilis strain AAQJH.</title>
        <authorList>
            <person name="Conlan S."/>
            <person name="Thomas P.J."/>
            <person name="Mullikin J."/>
            <person name="Palmore T.N."/>
            <person name="Frank K.M."/>
            <person name="Segre J.A."/>
        </authorList>
    </citation>
    <scope>NUCLEOTIDE SEQUENCE [LARGE SCALE GENOMIC DNA]</scope>
    <source>
        <strain evidence="2 3">AAQJH</strain>
    </source>
</reference>
<gene>
    <name evidence="2" type="ORF">XJ32_02885</name>
</gene>
<feature type="transmembrane region" description="Helical" evidence="1">
    <location>
        <begin position="21"/>
        <end position="40"/>
    </location>
</feature>
<evidence type="ECO:0000313" key="2">
    <source>
        <dbReference type="EMBL" id="AQQ59220.1"/>
    </source>
</evidence>
<dbReference type="EMBL" id="CP019645">
    <property type="protein sequence ID" value="AQQ59220.1"/>
    <property type="molecule type" value="Genomic_DNA"/>
</dbReference>
<name>A0A1Q2LFM9_9HELI</name>
<evidence type="ECO:0000313" key="3">
    <source>
        <dbReference type="Proteomes" id="UP000188298"/>
    </source>
</evidence>